<sequence length="757" mass="83301">MGLFSRKHSSRHANGGGDQQHHQNNGDLRLPANMKRANSNPAQNATLPDVPLPKAPDPNLDPAGYLRSIYAVRERSRWVLDKAKRNQLRHFTVDMSKFADTANYVVAIIKRDIDPDYSSIPPHGRWQHFEVGGRPRVDQLMATWPSAVDNMERTRRLIDLFLVSVLLDAGAGTKWQYKSKESGKVYKRSEGLAVASLEMFKMGLFSGNPELPCQVDSGGLKKLTTEKMAKGLQVTVDNPIDGLEGRTQLLIRLGDALLNQHIFGPEARPGNMLDYLLSHPSTEVAAVPIVPLPTLWTTLMDGLSPIWPTTRTQIDGIPLGDAWPCSSMPSHPTHPWENIVPFHKLTQWMTYSLMVPMQKLANVHFVGTELLTGLPEYRNGGLLVDTGLLTLKPEDAKRGLEQYQMNATRQGQPSVEVVPLFTADDDVIVEWRALTVGFLDMLLDEVNMLLGLRGTGKLSLAQMLEAGTWKGGREIAEVSRPNTKEPPIMILSDGTAINSETWNLRFAVELEALTAATASHQPEEHDKRRASASAAADVADILQRSQICHSGGFAAPMSAHPLRAHPVRPGKERSMSGSFYSALTNALQQPAYRFVAPAALASRNAFPSQRRLAATQSMNERDAGTAILAKQRLNRPVAPHLMIYRPQITWYLSALNRITGCALSGGFYAFGALYLVAPYVGWHLETAVLAAAFAKWPAIVKIGAKALVALPFTFHTFNGIRHLTWDTASMITNKQVNQTGWTVVGLTAVSALLLAFL</sequence>
<dbReference type="InterPro" id="IPR000701">
    <property type="entry name" value="SuccDH_FuR_B_TM-su"/>
</dbReference>
<dbReference type="Proteomes" id="UP000309340">
    <property type="component" value="Unassembled WGS sequence"/>
</dbReference>
<dbReference type="PANTHER" id="PTHR31687">
    <property type="match status" value="1"/>
</dbReference>
<evidence type="ECO:0000256" key="8">
    <source>
        <dbReference type="SAM" id="MobiDB-lite"/>
    </source>
</evidence>
<dbReference type="NCBIfam" id="TIGR02970">
    <property type="entry name" value="succ_dehyd_cytB"/>
    <property type="match status" value="1"/>
</dbReference>
<comment type="caution">
    <text evidence="9">The sequence shown here is derived from an EMBL/GenBank/DDBJ whole genome shotgun (WGS) entry which is preliminary data.</text>
</comment>
<evidence type="ECO:0008006" key="11">
    <source>
        <dbReference type="Google" id="ProtNLM"/>
    </source>
</evidence>
<keyword evidence="10" id="KW-1185">Reference proteome</keyword>
<dbReference type="SUPFAM" id="SSF81343">
    <property type="entry name" value="Fumarate reductase respiratory complex transmembrane subunits"/>
    <property type="match status" value="1"/>
</dbReference>
<gene>
    <name evidence="9" type="ORF">B0A55_02916</name>
</gene>
<dbReference type="Pfam" id="PF07958">
    <property type="entry name" value="DUF1688"/>
    <property type="match status" value="1"/>
</dbReference>
<reference evidence="9 10" key="1">
    <citation type="submission" date="2017-03" db="EMBL/GenBank/DDBJ databases">
        <title>Genomes of endolithic fungi from Antarctica.</title>
        <authorList>
            <person name="Coleine C."/>
            <person name="Masonjones S."/>
            <person name="Stajich J.E."/>
        </authorList>
    </citation>
    <scope>NUCLEOTIDE SEQUENCE [LARGE SCALE GENOMIC DNA]</scope>
    <source>
        <strain evidence="9 10">CCFEE 5184</strain>
    </source>
</reference>
<dbReference type="GO" id="GO:0006099">
    <property type="term" value="P:tricarboxylic acid cycle"/>
    <property type="evidence" value="ECO:0007669"/>
    <property type="project" value="InterPro"/>
</dbReference>
<feature type="compositionally biased region" description="Polar residues" evidence="8">
    <location>
        <begin position="36"/>
        <end position="46"/>
    </location>
</feature>
<dbReference type="InterPro" id="IPR014314">
    <property type="entry name" value="Succ_DH_cytb556"/>
</dbReference>
<dbReference type="GO" id="GO:0009055">
    <property type="term" value="F:electron transfer activity"/>
    <property type="evidence" value="ECO:0007669"/>
    <property type="project" value="InterPro"/>
</dbReference>
<evidence type="ECO:0000256" key="3">
    <source>
        <dbReference type="ARBA" id="ARBA00022692"/>
    </source>
</evidence>
<dbReference type="AlphaFoldDB" id="A0A4U0XSI6"/>
<dbReference type="Pfam" id="PF01127">
    <property type="entry name" value="Sdh_cyt"/>
    <property type="match status" value="1"/>
</dbReference>
<evidence type="ECO:0000256" key="6">
    <source>
        <dbReference type="ARBA" id="ARBA00023004"/>
    </source>
</evidence>
<keyword evidence="4" id="KW-0479">Metal-binding</keyword>
<feature type="compositionally biased region" description="Basic residues" evidence="8">
    <location>
        <begin position="1"/>
        <end position="11"/>
    </location>
</feature>
<keyword evidence="2" id="KW-0349">Heme</keyword>
<comment type="subcellular location">
    <subcellularLocation>
        <location evidence="1">Membrane</location>
        <topology evidence="1">Multi-pass membrane protein</topology>
    </subcellularLocation>
</comment>
<dbReference type="Gene3D" id="1.20.1300.10">
    <property type="entry name" value="Fumarate reductase/succinate dehydrogenase, transmembrane subunit"/>
    <property type="match status" value="1"/>
</dbReference>
<evidence type="ECO:0000256" key="7">
    <source>
        <dbReference type="ARBA" id="ARBA00023136"/>
    </source>
</evidence>
<evidence type="ECO:0000256" key="5">
    <source>
        <dbReference type="ARBA" id="ARBA00022989"/>
    </source>
</evidence>
<dbReference type="STRING" id="329884.A0A4U0XSI6"/>
<dbReference type="GO" id="GO:0016020">
    <property type="term" value="C:membrane"/>
    <property type="evidence" value="ECO:0007669"/>
    <property type="project" value="UniProtKB-SubCell"/>
</dbReference>
<evidence type="ECO:0000313" key="9">
    <source>
        <dbReference type="EMBL" id="TKA80600.1"/>
    </source>
</evidence>
<keyword evidence="3" id="KW-0812">Transmembrane</keyword>
<dbReference type="InterPro" id="IPR012469">
    <property type="entry name" value="DUF1688"/>
</dbReference>
<keyword evidence="7" id="KW-0472">Membrane</keyword>
<dbReference type="CDD" id="cd03499">
    <property type="entry name" value="SQR_TypeC_SdhC"/>
    <property type="match status" value="1"/>
</dbReference>
<dbReference type="PROSITE" id="PS01001">
    <property type="entry name" value="SDH_CYT_2"/>
    <property type="match status" value="1"/>
</dbReference>
<keyword evidence="6" id="KW-0408">Iron</keyword>
<evidence type="ECO:0000256" key="2">
    <source>
        <dbReference type="ARBA" id="ARBA00022617"/>
    </source>
</evidence>
<keyword evidence="5" id="KW-1133">Transmembrane helix</keyword>
<name>A0A4U0XSI6_9PEZI</name>
<accession>A0A4U0XSI6</accession>
<dbReference type="InterPro" id="IPR034804">
    <property type="entry name" value="SQR/QFR_C/D"/>
</dbReference>
<dbReference type="PANTHER" id="PTHR31687:SF3">
    <property type="entry name" value="PROTEIN URG3"/>
    <property type="match status" value="1"/>
</dbReference>
<dbReference type="EMBL" id="NAJQ01000067">
    <property type="protein sequence ID" value="TKA80600.1"/>
    <property type="molecule type" value="Genomic_DNA"/>
</dbReference>
<evidence type="ECO:0000256" key="1">
    <source>
        <dbReference type="ARBA" id="ARBA00004141"/>
    </source>
</evidence>
<dbReference type="GO" id="GO:0046872">
    <property type="term" value="F:metal ion binding"/>
    <property type="evidence" value="ECO:0007669"/>
    <property type="project" value="UniProtKB-KW"/>
</dbReference>
<feature type="region of interest" description="Disordered" evidence="8">
    <location>
        <begin position="1"/>
        <end position="58"/>
    </location>
</feature>
<organism evidence="9 10">
    <name type="scientific">Friedmanniomyces simplex</name>
    <dbReference type="NCBI Taxonomy" id="329884"/>
    <lineage>
        <taxon>Eukaryota</taxon>
        <taxon>Fungi</taxon>
        <taxon>Dikarya</taxon>
        <taxon>Ascomycota</taxon>
        <taxon>Pezizomycotina</taxon>
        <taxon>Dothideomycetes</taxon>
        <taxon>Dothideomycetidae</taxon>
        <taxon>Mycosphaerellales</taxon>
        <taxon>Teratosphaeriaceae</taxon>
        <taxon>Friedmanniomyces</taxon>
    </lineage>
</organism>
<dbReference type="InterPro" id="IPR018495">
    <property type="entry name" value="Succ_DH_cyt_bsu_CS"/>
</dbReference>
<evidence type="ECO:0000256" key="4">
    <source>
        <dbReference type="ARBA" id="ARBA00022723"/>
    </source>
</evidence>
<dbReference type="OrthoDB" id="2153176at2759"/>
<protein>
    <recommendedName>
        <fullName evidence="11">DUF1688 domain-containing protein</fullName>
    </recommendedName>
</protein>
<proteinExistence type="predicted"/>
<evidence type="ECO:0000313" key="10">
    <source>
        <dbReference type="Proteomes" id="UP000309340"/>
    </source>
</evidence>